<evidence type="ECO:0000313" key="3">
    <source>
        <dbReference type="EMBL" id="GFQ03467.1"/>
    </source>
</evidence>
<evidence type="ECO:0000313" key="4">
    <source>
        <dbReference type="Proteomes" id="UP000653305"/>
    </source>
</evidence>
<feature type="region of interest" description="Disordered" evidence="1">
    <location>
        <begin position="143"/>
        <end position="162"/>
    </location>
</feature>
<comment type="caution">
    <text evidence="3">The sequence shown here is derived from an EMBL/GenBank/DDBJ whole genome shotgun (WGS) entry which is preliminary data.</text>
</comment>
<accession>A0A830CW87</accession>
<dbReference type="AlphaFoldDB" id="A0A830CW87"/>
<reference evidence="3" key="1">
    <citation type="submission" date="2020-07" db="EMBL/GenBank/DDBJ databases">
        <title>Ethylene signaling mediates host invasion by parasitic plants.</title>
        <authorList>
            <person name="Yoshida S."/>
        </authorList>
    </citation>
    <scope>NUCLEOTIDE SEQUENCE</scope>
    <source>
        <strain evidence="3">Okayama</strain>
    </source>
</reference>
<feature type="region of interest" description="Disordered" evidence="1">
    <location>
        <begin position="168"/>
        <end position="192"/>
    </location>
</feature>
<feature type="compositionally biased region" description="Low complexity" evidence="1">
    <location>
        <begin position="147"/>
        <end position="162"/>
    </location>
</feature>
<dbReference type="EMBL" id="BMAC01000835">
    <property type="protein sequence ID" value="GFQ03467.1"/>
    <property type="molecule type" value="Genomic_DNA"/>
</dbReference>
<protein>
    <submittedName>
        <fullName evidence="3">Glutathione s-transferase t3</fullName>
    </submittedName>
</protein>
<evidence type="ECO:0000259" key="2">
    <source>
        <dbReference type="Pfam" id="PF14303"/>
    </source>
</evidence>
<feature type="region of interest" description="Disordered" evidence="1">
    <location>
        <begin position="277"/>
        <end position="296"/>
    </location>
</feature>
<dbReference type="InterPro" id="IPR029466">
    <property type="entry name" value="NAM-associated_C"/>
</dbReference>
<gene>
    <name evidence="3" type="ORF">PHJA_002490500</name>
</gene>
<sequence length="313" mass="35834">MSKSRSKNYTIAEDRHLCTVYLDVSQDPIVGINQSKDQFWKLIAEKYNSEKPNPNMGDRTQISLQCRMQAILKDSRKFNGCLHQIEYLSPSGENEQILLERANELLMQKRDYASGFKFDHVWSLMKNYVQSETIGGVNSFAEEKNVSDSPNPSNPSLSSFSINLSDENENINSGGSSSQRPKGVKKSKLKRKQNEDASIFAKTLKEENEKFREILLSSAAKRDRDIEVQMKKIEAKNRKSKINELMREDNILIINLDTISDPVRREFFRLEQNQIMQKRRQAQQPDQQGSSTYNMFGQLFPDVGGDGAGLSNY</sequence>
<dbReference type="PANTHER" id="PTHR45125">
    <property type="entry name" value="F21J9.4-RELATED"/>
    <property type="match status" value="1"/>
</dbReference>
<dbReference type="GO" id="GO:0016740">
    <property type="term" value="F:transferase activity"/>
    <property type="evidence" value="ECO:0007669"/>
    <property type="project" value="UniProtKB-KW"/>
</dbReference>
<keyword evidence="3" id="KW-0808">Transferase</keyword>
<dbReference type="Pfam" id="PF14303">
    <property type="entry name" value="NAM-associated"/>
    <property type="match status" value="1"/>
</dbReference>
<feature type="compositionally biased region" description="Basic residues" evidence="1">
    <location>
        <begin position="182"/>
        <end position="191"/>
    </location>
</feature>
<dbReference type="PANTHER" id="PTHR45125:SF3">
    <property type="entry name" value="NO-APICAL-MERISTEM-ASSOCIATED CARBOXY-TERMINAL DOMAIN PROTEIN"/>
    <property type="match status" value="1"/>
</dbReference>
<evidence type="ECO:0000256" key="1">
    <source>
        <dbReference type="SAM" id="MobiDB-lite"/>
    </source>
</evidence>
<dbReference type="Proteomes" id="UP000653305">
    <property type="component" value="Unassembled WGS sequence"/>
</dbReference>
<name>A0A830CW87_9LAMI</name>
<organism evidence="3 4">
    <name type="scientific">Phtheirospermum japonicum</name>
    <dbReference type="NCBI Taxonomy" id="374723"/>
    <lineage>
        <taxon>Eukaryota</taxon>
        <taxon>Viridiplantae</taxon>
        <taxon>Streptophyta</taxon>
        <taxon>Embryophyta</taxon>
        <taxon>Tracheophyta</taxon>
        <taxon>Spermatophyta</taxon>
        <taxon>Magnoliopsida</taxon>
        <taxon>eudicotyledons</taxon>
        <taxon>Gunneridae</taxon>
        <taxon>Pentapetalae</taxon>
        <taxon>asterids</taxon>
        <taxon>lamiids</taxon>
        <taxon>Lamiales</taxon>
        <taxon>Orobanchaceae</taxon>
        <taxon>Orobanchaceae incertae sedis</taxon>
        <taxon>Phtheirospermum</taxon>
    </lineage>
</organism>
<proteinExistence type="predicted"/>
<feature type="domain" description="No apical meristem-associated C-terminal" evidence="2">
    <location>
        <begin position="116"/>
        <end position="275"/>
    </location>
</feature>
<dbReference type="OrthoDB" id="1225588at2759"/>
<keyword evidence="4" id="KW-1185">Reference proteome</keyword>